<feature type="compositionally biased region" description="Basic and acidic residues" evidence="1">
    <location>
        <begin position="1"/>
        <end position="22"/>
    </location>
</feature>
<dbReference type="AlphaFoldDB" id="A0A8J8NU13"/>
<dbReference type="EMBL" id="RRYP01005519">
    <property type="protein sequence ID" value="TNV81967.1"/>
    <property type="molecule type" value="Genomic_DNA"/>
</dbReference>
<gene>
    <name evidence="2" type="ORF">FGO68_gene11846</name>
</gene>
<reference evidence="2" key="1">
    <citation type="submission" date="2019-06" db="EMBL/GenBank/DDBJ databases">
        <authorList>
            <person name="Zheng W."/>
        </authorList>
    </citation>
    <scope>NUCLEOTIDE SEQUENCE</scope>
    <source>
        <strain evidence="2">QDHG01</strain>
    </source>
</reference>
<feature type="region of interest" description="Disordered" evidence="1">
    <location>
        <begin position="101"/>
        <end position="137"/>
    </location>
</feature>
<evidence type="ECO:0000256" key="1">
    <source>
        <dbReference type="SAM" id="MobiDB-lite"/>
    </source>
</evidence>
<keyword evidence="3" id="KW-1185">Reference proteome</keyword>
<proteinExistence type="predicted"/>
<sequence length="319" mass="36790">MSIQIQREEVSAQNCDKNEKQKKQWNNSQNLKEQKSVVCQMQQNNENTYNSAACIRNSNQLLSYQLNQTLLTTFRQQNPKQTDSLVFAIILNKIDHLKTLGVQGPSPTKSSNAPRGQSSTSGNNNNHNRNNLRGVQFQKRDKIRHLEIIQSVSEYSSIISELEQPHDLEISDDLKECTENLRISCQDSRKSKSYRETQINGQCFQQSSRQLTQLQQQQYQGAHLQQPGQSEAINEEEGSVELLDIPNEYDDSNQSDDEANFFYQQIETELDAEIINFQEEEVDEDLPSLEQRLKMYHRQAAHENNQLLQCQSSKIHLTA</sequence>
<evidence type="ECO:0000313" key="2">
    <source>
        <dbReference type="EMBL" id="TNV81967.1"/>
    </source>
</evidence>
<protein>
    <submittedName>
        <fullName evidence="2">Uncharacterized protein</fullName>
    </submittedName>
</protein>
<comment type="caution">
    <text evidence="2">The sequence shown here is derived from an EMBL/GenBank/DDBJ whole genome shotgun (WGS) entry which is preliminary data.</text>
</comment>
<name>A0A8J8NU13_HALGN</name>
<dbReference type="Proteomes" id="UP000785679">
    <property type="component" value="Unassembled WGS sequence"/>
</dbReference>
<organism evidence="2 3">
    <name type="scientific">Halteria grandinella</name>
    <dbReference type="NCBI Taxonomy" id="5974"/>
    <lineage>
        <taxon>Eukaryota</taxon>
        <taxon>Sar</taxon>
        <taxon>Alveolata</taxon>
        <taxon>Ciliophora</taxon>
        <taxon>Intramacronucleata</taxon>
        <taxon>Spirotrichea</taxon>
        <taxon>Stichotrichia</taxon>
        <taxon>Sporadotrichida</taxon>
        <taxon>Halteriidae</taxon>
        <taxon>Halteria</taxon>
    </lineage>
</organism>
<evidence type="ECO:0000313" key="3">
    <source>
        <dbReference type="Proteomes" id="UP000785679"/>
    </source>
</evidence>
<feature type="region of interest" description="Disordered" evidence="1">
    <location>
        <begin position="1"/>
        <end position="29"/>
    </location>
</feature>
<accession>A0A8J8NU13</accession>
<feature type="compositionally biased region" description="Polar residues" evidence="1">
    <location>
        <begin position="105"/>
        <end position="122"/>
    </location>
</feature>